<proteinExistence type="predicted"/>
<dbReference type="EMBL" id="QPJC01000001">
    <property type="protein sequence ID" value="RCW47184.1"/>
    <property type="molecule type" value="Genomic_DNA"/>
</dbReference>
<evidence type="ECO:0000313" key="1">
    <source>
        <dbReference type="EMBL" id="RCW47184.1"/>
    </source>
</evidence>
<protein>
    <submittedName>
        <fullName evidence="1">Uncharacterized protein</fullName>
    </submittedName>
</protein>
<evidence type="ECO:0000313" key="2">
    <source>
        <dbReference type="Proteomes" id="UP000253495"/>
    </source>
</evidence>
<comment type="caution">
    <text evidence="1">The sequence shown here is derived from an EMBL/GenBank/DDBJ whole genome shotgun (WGS) entry which is preliminary data.</text>
</comment>
<keyword evidence="2" id="KW-1185">Reference proteome</keyword>
<organism evidence="1 2">
    <name type="scientific">Halopolyspora algeriensis</name>
    <dbReference type="NCBI Taxonomy" id="1500506"/>
    <lineage>
        <taxon>Bacteria</taxon>
        <taxon>Bacillati</taxon>
        <taxon>Actinomycetota</taxon>
        <taxon>Actinomycetes</taxon>
        <taxon>Actinomycetes incertae sedis</taxon>
        <taxon>Halopolyspora</taxon>
    </lineage>
</organism>
<accession>A0A368W1V2</accession>
<dbReference type="AlphaFoldDB" id="A0A368W1V2"/>
<dbReference type="Proteomes" id="UP000253495">
    <property type="component" value="Unassembled WGS sequence"/>
</dbReference>
<name>A0A368W1V2_9ACTN</name>
<reference evidence="1 2" key="1">
    <citation type="submission" date="2018-07" db="EMBL/GenBank/DDBJ databases">
        <title>Genomic Encyclopedia of Type Strains, Phase III (KMG-III): the genomes of soil and plant-associated and newly described type strains.</title>
        <authorList>
            <person name="Whitman W."/>
        </authorList>
    </citation>
    <scope>NUCLEOTIDE SEQUENCE [LARGE SCALE GENOMIC DNA]</scope>
    <source>
        <strain evidence="1 2">CECT 8575</strain>
    </source>
</reference>
<dbReference type="RefSeq" id="WP_257233555.1">
    <property type="nucleotide sequence ID" value="NZ_QPJC01000001.1"/>
</dbReference>
<sequence>MQTTVTILGALVPIMAASMFYLSDHRVQQEQQSSFDSEQD</sequence>
<gene>
    <name evidence="1" type="ORF">DFQ14_101529</name>
</gene>